<name>A0ABT7UTP5_9FIRM</name>
<keyword evidence="1" id="KW-0472">Membrane</keyword>
<feature type="transmembrane region" description="Helical" evidence="1">
    <location>
        <begin position="102"/>
        <end position="120"/>
    </location>
</feature>
<keyword evidence="1" id="KW-0812">Transmembrane</keyword>
<accession>A0ABT7UTP5</accession>
<dbReference type="Pfam" id="PF06541">
    <property type="entry name" value="ABC_trans_CmpB"/>
    <property type="match status" value="1"/>
</dbReference>
<dbReference type="EMBL" id="JAUDCL010000031">
    <property type="protein sequence ID" value="MDM8202237.1"/>
    <property type="molecule type" value="Genomic_DNA"/>
</dbReference>
<protein>
    <recommendedName>
        <fullName evidence="4">ABC transporter type IV</fullName>
    </recommendedName>
</protein>
<feature type="transmembrane region" description="Helical" evidence="1">
    <location>
        <begin position="26"/>
        <end position="44"/>
    </location>
</feature>
<dbReference type="InterPro" id="IPR010540">
    <property type="entry name" value="CmpB_TMEM229"/>
</dbReference>
<evidence type="ECO:0000313" key="2">
    <source>
        <dbReference type="EMBL" id="MDM8202237.1"/>
    </source>
</evidence>
<proteinExistence type="predicted"/>
<dbReference type="RefSeq" id="WP_289600574.1">
    <property type="nucleotide sequence ID" value="NZ_JAUDCL010000031.1"/>
</dbReference>
<sequence length="130" mass="14397">MLRNATLFFVGAFGYGQIELLYRGYTHWTMLVSGGVLLLVLAALDRALPRRVPLLARCAAGAGCITGLELAMGLVCNRLLGMGIWDYSDRLGNLWGQICPRFSLYWFLLCIPIFLCFACADRLHAALRPA</sequence>
<evidence type="ECO:0000256" key="1">
    <source>
        <dbReference type="SAM" id="Phobius"/>
    </source>
</evidence>
<organism evidence="2 3">
    <name type="scientific">Allofournierella massiliensis</name>
    <dbReference type="NCBI Taxonomy" id="1650663"/>
    <lineage>
        <taxon>Bacteria</taxon>
        <taxon>Bacillati</taxon>
        <taxon>Bacillota</taxon>
        <taxon>Clostridia</taxon>
        <taxon>Eubacteriales</taxon>
        <taxon>Oscillospiraceae</taxon>
        <taxon>Allofournierella</taxon>
    </lineage>
</organism>
<feature type="transmembrane region" description="Helical" evidence="1">
    <location>
        <begin position="56"/>
        <end position="82"/>
    </location>
</feature>
<evidence type="ECO:0000313" key="3">
    <source>
        <dbReference type="Proteomes" id="UP001529380"/>
    </source>
</evidence>
<comment type="caution">
    <text evidence="2">The sequence shown here is derived from an EMBL/GenBank/DDBJ whole genome shotgun (WGS) entry which is preliminary data.</text>
</comment>
<gene>
    <name evidence="2" type="ORF">QUW08_13180</name>
</gene>
<dbReference type="Proteomes" id="UP001529380">
    <property type="component" value="Unassembled WGS sequence"/>
</dbReference>
<reference evidence="2 3" key="1">
    <citation type="submission" date="2023-06" db="EMBL/GenBank/DDBJ databases">
        <title>Identification and characterization of horizontal gene transfer across gut microbiota members of farm animals based on homology search.</title>
        <authorList>
            <person name="Schwarzerova J."/>
            <person name="Nykrynova M."/>
            <person name="Jureckova K."/>
            <person name="Cejkova D."/>
            <person name="Rychlik I."/>
        </authorList>
    </citation>
    <scope>NUCLEOTIDE SEQUENCE [LARGE SCALE GENOMIC DNA]</scope>
    <source>
        <strain evidence="2 3">ET340</strain>
    </source>
</reference>
<keyword evidence="1" id="KW-1133">Transmembrane helix</keyword>
<evidence type="ECO:0008006" key="4">
    <source>
        <dbReference type="Google" id="ProtNLM"/>
    </source>
</evidence>
<keyword evidence="3" id="KW-1185">Reference proteome</keyword>